<name>A0A2P2P8C6_RHIMU</name>
<evidence type="ECO:0000313" key="1">
    <source>
        <dbReference type="EMBL" id="MBX50995.1"/>
    </source>
</evidence>
<organism evidence="1">
    <name type="scientific">Rhizophora mucronata</name>
    <name type="common">Asiatic mangrove</name>
    <dbReference type="NCBI Taxonomy" id="61149"/>
    <lineage>
        <taxon>Eukaryota</taxon>
        <taxon>Viridiplantae</taxon>
        <taxon>Streptophyta</taxon>
        <taxon>Embryophyta</taxon>
        <taxon>Tracheophyta</taxon>
        <taxon>Spermatophyta</taxon>
        <taxon>Magnoliopsida</taxon>
        <taxon>eudicotyledons</taxon>
        <taxon>Gunneridae</taxon>
        <taxon>Pentapetalae</taxon>
        <taxon>rosids</taxon>
        <taxon>fabids</taxon>
        <taxon>Malpighiales</taxon>
        <taxon>Rhizophoraceae</taxon>
        <taxon>Rhizophora</taxon>
    </lineage>
</organism>
<proteinExistence type="predicted"/>
<dbReference type="AlphaFoldDB" id="A0A2P2P8C6"/>
<dbReference type="EMBL" id="GGEC01070511">
    <property type="protein sequence ID" value="MBX50995.1"/>
    <property type="molecule type" value="Transcribed_RNA"/>
</dbReference>
<reference evidence="1" key="1">
    <citation type="submission" date="2018-02" db="EMBL/GenBank/DDBJ databases">
        <title>Rhizophora mucronata_Transcriptome.</title>
        <authorList>
            <person name="Meera S.P."/>
            <person name="Sreeshan A."/>
            <person name="Augustine A."/>
        </authorList>
    </citation>
    <scope>NUCLEOTIDE SEQUENCE</scope>
    <source>
        <tissue evidence="1">Leaf</tissue>
    </source>
</reference>
<accession>A0A2P2P8C6</accession>
<sequence length="36" mass="4473">MFEYLFIHLFNNQKEVQHQKLSVIKSFHMYMQNSVL</sequence>
<protein>
    <submittedName>
        <fullName evidence="1">Uncharacterized protein</fullName>
    </submittedName>
</protein>